<proteinExistence type="inferred from homology"/>
<feature type="active site" evidence="10">
    <location>
        <position position="114"/>
    </location>
</feature>
<dbReference type="EC" id="2.3.1.180" evidence="10"/>
<feature type="domain" description="Beta-ketoacyl-[acyl-carrier-protein] synthase III N-terminal" evidence="12">
    <location>
        <begin position="108"/>
        <end position="185"/>
    </location>
</feature>
<dbReference type="Pfam" id="PF08541">
    <property type="entry name" value="ACP_syn_III_C"/>
    <property type="match status" value="1"/>
</dbReference>
<comment type="subcellular location">
    <subcellularLocation>
        <location evidence="10">Cytoplasm</location>
    </subcellularLocation>
</comment>
<feature type="region of interest" description="ACP-binding" evidence="10">
    <location>
        <begin position="250"/>
        <end position="254"/>
    </location>
</feature>
<comment type="similarity">
    <text evidence="1 10">Belongs to the thiolase-like superfamily. FabH family.</text>
</comment>
<protein>
    <recommendedName>
        <fullName evidence="10">Beta-ketoacyl-[acyl-carrier-protein] synthase III</fullName>
        <shortName evidence="10">Beta-ketoacyl-ACP synthase III</shortName>
        <shortName evidence="10">KAS III</shortName>
        <ecNumber evidence="10">2.3.1.180</ecNumber>
    </recommendedName>
    <alternativeName>
        <fullName evidence="10">3-oxoacyl-[acyl-carrier-protein] synthase 3</fullName>
    </alternativeName>
    <alternativeName>
        <fullName evidence="10">3-oxoacyl-[acyl-carrier-protein] synthase III</fullName>
    </alternativeName>
</protein>
<name>A0ABN0SWE2_9GAMM</name>
<evidence type="ECO:0000256" key="3">
    <source>
        <dbReference type="ARBA" id="ARBA00022516"/>
    </source>
</evidence>
<dbReference type="InterPro" id="IPR013747">
    <property type="entry name" value="ACP_syn_III_C"/>
</dbReference>
<dbReference type="RefSeq" id="WP_343987154.1">
    <property type="nucleotide sequence ID" value="NZ_BAAAFM010000003.1"/>
</dbReference>
<keyword evidence="4 10" id="KW-0808">Transferase</keyword>
<comment type="function">
    <text evidence="10">Catalyzes the condensation reaction of fatty acid synthesis by the addition to an acyl acceptor of two carbons from malonyl-ACP. Catalyzes the first condensation reaction which initiates fatty acid synthesis and may therefore play a role in governing the total rate of fatty acid production. Possesses both acetoacetyl-ACP synthase and acetyl transacylase activities. Its substrate specificity determines the biosynthesis of branched-chain and/or straight-chain of fatty acids.</text>
</comment>
<dbReference type="SUPFAM" id="SSF53901">
    <property type="entry name" value="Thiolase-like"/>
    <property type="match status" value="1"/>
</dbReference>
<dbReference type="PANTHER" id="PTHR34069">
    <property type="entry name" value="3-OXOACYL-[ACYL-CARRIER-PROTEIN] SYNTHASE 3"/>
    <property type="match status" value="1"/>
</dbReference>
<keyword evidence="14" id="KW-1185">Reference proteome</keyword>
<keyword evidence="8 10" id="KW-0511">Multifunctional enzyme</keyword>
<reference evidence="13 14" key="1">
    <citation type="journal article" date="2019" name="Int. J. Syst. Evol. Microbiol.">
        <title>The Global Catalogue of Microorganisms (GCM) 10K type strain sequencing project: providing services to taxonomists for standard genome sequencing and annotation.</title>
        <authorList>
            <consortium name="The Broad Institute Genomics Platform"/>
            <consortium name="The Broad Institute Genome Sequencing Center for Infectious Disease"/>
            <person name="Wu L."/>
            <person name="Ma J."/>
        </authorList>
    </citation>
    <scope>NUCLEOTIDE SEQUENCE [LARGE SCALE GENOMIC DNA]</scope>
    <source>
        <strain evidence="13 14">JCM 16211</strain>
    </source>
</reference>
<dbReference type="Gene3D" id="3.40.47.10">
    <property type="match status" value="1"/>
</dbReference>
<evidence type="ECO:0000256" key="6">
    <source>
        <dbReference type="ARBA" id="ARBA00023098"/>
    </source>
</evidence>
<accession>A0ABN0SWE2</accession>
<keyword evidence="7 10" id="KW-0275">Fatty acid biosynthesis</keyword>
<keyword evidence="6 10" id="KW-0443">Lipid metabolism</keyword>
<evidence type="ECO:0000256" key="8">
    <source>
        <dbReference type="ARBA" id="ARBA00023268"/>
    </source>
</evidence>
<dbReference type="Pfam" id="PF08545">
    <property type="entry name" value="ACP_syn_III"/>
    <property type="match status" value="1"/>
</dbReference>
<evidence type="ECO:0000256" key="4">
    <source>
        <dbReference type="ARBA" id="ARBA00022679"/>
    </source>
</evidence>
<dbReference type="HAMAP" id="MF_01815">
    <property type="entry name" value="FabH"/>
    <property type="match status" value="1"/>
</dbReference>
<evidence type="ECO:0000256" key="5">
    <source>
        <dbReference type="ARBA" id="ARBA00022832"/>
    </source>
</evidence>
<evidence type="ECO:0000259" key="12">
    <source>
        <dbReference type="Pfam" id="PF08545"/>
    </source>
</evidence>
<evidence type="ECO:0000256" key="2">
    <source>
        <dbReference type="ARBA" id="ARBA00022490"/>
    </source>
</evidence>
<comment type="caution">
    <text evidence="13">The sequence shown here is derived from an EMBL/GenBank/DDBJ whole genome shotgun (WGS) entry which is preliminary data.</text>
</comment>
<dbReference type="InterPro" id="IPR016039">
    <property type="entry name" value="Thiolase-like"/>
</dbReference>
<dbReference type="Proteomes" id="UP001501221">
    <property type="component" value="Unassembled WGS sequence"/>
</dbReference>
<evidence type="ECO:0000256" key="10">
    <source>
        <dbReference type="HAMAP-Rule" id="MF_01815"/>
    </source>
</evidence>
<evidence type="ECO:0000259" key="11">
    <source>
        <dbReference type="Pfam" id="PF08541"/>
    </source>
</evidence>
<dbReference type="EMBL" id="BAAAFM010000003">
    <property type="protein sequence ID" value="GAA0203755.1"/>
    <property type="molecule type" value="Genomic_DNA"/>
</dbReference>
<sequence>MQLYSKISGIGSYVPENVVSNHMLEQTLDTSHEWIVARTGIEERRISSDVESSAYMAIEAARKAIETAGISLEEIDMVVVGTTTSTYVMPSTACEVAAGLGISGATAFDVAAACSGFIYAVSVADKFIRCGEARCVLTIGVDRYSRLCNPEDRNTSILFGDGAGAAIIKLSDTPGIEYTELGSDGGKSNILTVKNKERLPYIKEGDNAYLQMDGQDVFKSAVSKFVELIERVQIKKGIHMDDIDMLIPHQANIRIINSVAKRYKLPQAKVFLNVQKYGNTSAASVVLALDEAMQSGQVKEGSRVLMIAFGGGLTWGSVLATL</sequence>
<dbReference type="InterPro" id="IPR013751">
    <property type="entry name" value="ACP_syn_III_N"/>
</dbReference>
<dbReference type="NCBIfam" id="NF006829">
    <property type="entry name" value="PRK09352.1"/>
    <property type="match status" value="1"/>
</dbReference>
<dbReference type="NCBIfam" id="TIGR00747">
    <property type="entry name" value="fabH"/>
    <property type="match status" value="1"/>
</dbReference>
<feature type="active site" evidence="10">
    <location>
        <position position="279"/>
    </location>
</feature>
<feature type="domain" description="Beta-ketoacyl-[acyl-carrier-protein] synthase III C-terminal" evidence="11">
    <location>
        <begin position="235"/>
        <end position="320"/>
    </location>
</feature>
<evidence type="ECO:0000256" key="1">
    <source>
        <dbReference type="ARBA" id="ARBA00008642"/>
    </source>
</evidence>
<evidence type="ECO:0000313" key="14">
    <source>
        <dbReference type="Proteomes" id="UP001501221"/>
    </source>
</evidence>
<evidence type="ECO:0000313" key="13">
    <source>
        <dbReference type="EMBL" id="GAA0203755.1"/>
    </source>
</evidence>
<feature type="active site" evidence="10">
    <location>
        <position position="249"/>
    </location>
</feature>
<dbReference type="PANTHER" id="PTHR34069:SF2">
    <property type="entry name" value="BETA-KETOACYL-[ACYL-CARRIER-PROTEIN] SYNTHASE III"/>
    <property type="match status" value="1"/>
</dbReference>
<evidence type="ECO:0000256" key="9">
    <source>
        <dbReference type="ARBA" id="ARBA00023315"/>
    </source>
</evidence>
<keyword evidence="5 10" id="KW-0276">Fatty acid metabolism</keyword>
<comment type="catalytic activity">
    <reaction evidence="10">
        <text>malonyl-[ACP] + acetyl-CoA + H(+) = 3-oxobutanoyl-[ACP] + CO2 + CoA</text>
        <dbReference type="Rhea" id="RHEA:12080"/>
        <dbReference type="Rhea" id="RHEA-COMP:9623"/>
        <dbReference type="Rhea" id="RHEA-COMP:9625"/>
        <dbReference type="ChEBI" id="CHEBI:15378"/>
        <dbReference type="ChEBI" id="CHEBI:16526"/>
        <dbReference type="ChEBI" id="CHEBI:57287"/>
        <dbReference type="ChEBI" id="CHEBI:57288"/>
        <dbReference type="ChEBI" id="CHEBI:78449"/>
        <dbReference type="ChEBI" id="CHEBI:78450"/>
        <dbReference type="EC" id="2.3.1.180"/>
    </reaction>
</comment>
<comment type="domain">
    <text evidence="10">The last Arg residue of the ACP-binding site is essential for the weak association between ACP/AcpP and FabH.</text>
</comment>
<dbReference type="InterPro" id="IPR004655">
    <property type="entry name" value="FabH"/>
</dbReference>
<gene>
    <name evidence="10" type="primary">fabH</name>
    <name evidence="13" type="ORF">GCM10009123_08820</name>
</gene>
<keyword evidence="3 10" id="KW-0444">Lipid biosynthesis</keyword>
<organism evidence="13 14">
    <name type="scientific">Kangiella japonica</name>
    <dbReference type="NCBI Taxonomy" id="647384"/>
    <lineage>
        <taxon>Bacteria</taxon>
        <taxon>Pseudomonadati</taxon>
        <taxon>Pseudomonadota</taxon>
        <taxon>Gammaproteobacteria</taxon>
        <taxon>Kangiellales</taxon>
        <taxon>Kangiellaceae</taxon>
        <taxon>Kangiella</taxon>
    </lineage>
</organism>
<comment type="subunit">
    <text evidence="10">Homodimer.</text>
</comment>
<dbReference type="CDD" id="cd00830">
    <property type="entry name" value="KAS_III"/>
    <property type="match status" value="1"/>
</dbReference>
<keyword evidence="2 10" id="KW-0963">Cytoplasm</keyword>
<evidence type="ECO:0000256" key="7">
    <source>
        <dbReference type="ARBA" id="ARBA00023160"/>
    </source>
</evidence>
<comment type="pathway">
    <text evidence="10">Lipid metabolism; fatty acid biosynthesis.</text>
</comment>
<keyword evidence="9 10" id="KW-0012">Acyltransferase</keyword>